<name>A0AAE1U2X9_9EUCA</name>
<dbReference type="AlphaFoldDB" id="A0AAE1U2X9"/>
<organism evidence="2 3">
    <name type="scientific">Petrolisthes manimaculis</name>
    <dbReference type="NCBI Taxonomy" id="1843537"/>
    <lineage>
        <taxon>Eukaryota</taxon>
        <taxon>Metazoa</taxon>
        <taxon>Ecdysozoa</taxon>
        <taxon>Arthropoda</taxon>
        <taxon>Crustacea</taxon>
        <taxon>Multicrustacea</taxon>
        <taxon>Malacostraca</taxon>
        <taxon>Eumalacostraca</taxon>
        <taxon>Eucarida</taxon>
        <taxon>Decapoda</taxon>
        <taxon>Pleocyemata</taxon>
        <taxon>Anomura</taxon>
        <taxon>Galatheoidea</taxon>
        <taxon>Porcellanidae</taxon>
        <taxon>Petrolisthes</taxon>
    </lineage>
</organism>
<evidence type="ECO:0000256" key="1">
    <source>
        <dbReference type="SAM" id="Coils"/>
    </source>
</evidence>
<evidence type="ECO:0000313" key="2">
    <source>
        <dbReference type="EMBL" id="KAK4306546.1"/>
    </source>
</evidence>
<gene>
    <name evidence="2" type="ORF">Pmani_021639</name>
</gene>
<keyword evidence="3" id="KW-1185">Reference proteome</keyword>
<reference evidence="2" key="1">
    <citation type="submission" date="2023-11" db="EMBL/GenBank/DDBJ databases">
        <title>Genome assemblies of two species of porcelain crab, Petrolisthes cinctipes and Petrolisthes manimaculis (Anomura: Porcellanidae).</title>
        <authorList>
            <person name="Angst P."/>
        </authorList>
    </citation>
    <scope>NUCLEOTIDE SEQUENCE</scope>
    <source>
        <strain evidence="2">PB745_02</strain>
        <tissue evidence="2">Gill</tissue>
    </source>
</reference>
<feature type="coiled-coil region" evidence="1">
    <location>
        <begin position="145"/>
        <end position="172"/>
    </location>
</feature>
<accession>A0AAE1U2X9</accession>
<sequence>MARSTLYASGQIRRTELSEIGGLKALYNGTSELSERFLKGILGFNMFFSFTSFATSSKLENSSEASMCYKIKGRIYHHIDAPQEERPVPIPLPSLGEANNGRHLIGDEEPEGDRTVIPETIYTVSEEEAVAMILPHYHYDDSDSNGRYSKELKGLKERIEEKMRQEEEHKAR</sequence>
<comment type="caution">
    <text evidence="2">The sequence shown here is derived from an EMBL/GenBank/DDBJ whole genome shotgun (WGS) entry which is preliminary data.</text>
</comment>
<evidence type="ECO:0000313" key="3">
    <source>
        <dbReference type="Proteomes" id="UP001292094"/>
    </source>
</evidence>
<dbReference type="EMBL" id="JAWZYT010002114">
    <property type="protein sequence ID" value="KAK4306546.1"/>
    <property type="molecule type" value="Genomic_DNA"/>
</dbReference>
<protein>
    <submittedName>
        <fullName evidence="2">Uncharacterized protein</fullName>
    </submittedName>
</protein>
<proteinExistence type="predicted"/>
<keyword evidence="1" id="KW-0175">Coiled coil</keyword>
<dbReference type="Proteomes" id="UP001292094">
    <property type="component" value="Unassembled WGS sequence"/>
</dbReference>